<evidence type="ECO:0000313" key="3">
    <source>
        <dbReference type="Proteomes" id="UP000230423"/>
    </source>
</evidence>
<accession>A0A2G9T537</accession>
<dbReference type="EMBL" id="KZ420390">
    <property type="protein sequence ID" value="PIO53055.1"/>
    <property type="molecule type" value="Genomic_DNA"/>
</dbReference>
<feature type="non-terminal residue" evidence="2">
    <location>
        <position position="71"/>
    </location>
</feature>
<dbReference type="AlphaFoldDB" id="A0A2G9T537"/>
<organism evidence="2 3">
    <name type="scientific">Teladorsagia circumcincta</name>
    <name type="common">Brown stomach worm</name>
    <name type="synonym">Ostertagia circumcincta</name>
    <dbReference type="NCBI Taxonomy" id="45464"/>
    <lineage>
        <taxon>Eukaryota</taxon>
        <taxon>Metazoa</taxon>
        <taxon>Ecdysozoa</taxon>
        <taxon>Nematoda</taxon>
        <taxon>Chromadorea</taxon>
        <taxon>Rhabditida</taxon>
        <taxon>Rhabditina</taxon>
        <taxon>Rhabditomorpha</taxon>
        <taxon>Strongyloidea</taxon>
        <taxon>Trichostrongylidae</taxon>
        <taxon>Teladorsagia</taxon>
    </lineage>
</organism>
<evidence type="ECO:0000256" key="1">
    <source>
        <dbReference type="SAM" id="MobiDB-lite"/>
    </source>
</evidence>
<feature type="region of interest" description="Disordered" evidence="1">
    <location>
        <begin position="50"/>
        <end position="71"/>
    </location>
</feature>
<keyword evidence="3" id="KW-1185">Reference proteome</keyword>
<reference evidence="2 3" key="1">
    <citation type="submission" date="2015-09" db="EMBL/GenBank/DDBJ databases">
        <title>Draft genome of the parasitic nematode Teladorsagia circumcincta isolate WARC Sus (inbred).</title>
        <authorList>
            <person name="Mitreva M."/>
        </authorList>
    </citation>
    <scope>NUCLEOTIDE SEQUENCE [LARGE SCALE GENOMIC DNA]</scope>
    <source>
        <strain evidence="2 3">S</strain>
    </source>
</reference>
<gene>
    <name evidence="2" type="ORF">TELCIR_25627</name>
</gene>
<name>A0A2G9T537_TELCI</name>
<evidence type="ECO:0000313" key="2">
    <source>
        <dbReference type="EMBL" id="PIO53055.1"/>
    </source>
</evidence>
<protein>
    <submittedName>
        <fullName evidence="2">Uncharacterized protein</fullName>
    </submittedName>
</protein>
<dbReference type="Proteomes" id="UP000230423">
    <property type="component" value="Unassembled WGS sequence"/>
</dbReference>
<sequence length="71" mass="7993">MTSPEEEIPMDTHLTPTEELRDDTLIIRPIRRPPEVTSLIAEEPEMSINGTPIVETKLSPLEPRRVTKASS</sequence>
<proteinExistence type="predicted"/>